<keyword evidence="1" id="KW-0472">Membrane</keyword>
<comment type="caution">
    <text evidence="4">The sequence shown here is derived from an EMBL/GenBank/DDBJ whole genome shotgun (WGS) entry which is preliminary data.</text>
</comment>
<dbReference type="Gene3D" id="3.55.50.30">
    <property type="match status" value="1"/>
</dbReference>
<proteinExistence type="predicted"/>
<dbReference type="RefSeq" id="WP_380603058.1">
    <property type="nucleotide sequence ID" value="NZ_JBHSDU010000015.1"/>
</dbReference>
<sequence length="363" mass="39894">MSPRKPKINAQILEEAAEWFVEFDQEDIDLASRRRFDEWLRRSPDHVRAFLELVPVWEQGRVGRGPLAGDDPQSIIARALNAPDNVVSIKAGLESSESDQGTPRVKRRAWAALAASLLLCLFAGWIYSERNSYSTGIGEQRSFVLADGSVVELNARSRVRVRYSEHGRDVELLEGQALFQVAHDETRPFVVHSGDARVRAVGTQFDVYRKRTGTVVTVVEGRVTVASETAAPTPRAAVTSEEALPSSAAPLHAHAGELLLAAGEQATVTPHAVEPAATANVAAATAWMQRRLVFRKTTLAEVVEEFGRYNARSMRIADPQIQAFLISGTFSSTDPSSLIRFLREQPGMSVIETDKEIRIEAAP</sequence>
<evidence type="ECO:0000313" key="4">
    <source>
        <dbReference type="EMBL" id="MFC4313065.1"/>
    </source>
</evidence>
<evidence type="ECO:0000313" key="5">
    <source>
        <dbReference type="Proteomes" id="UP001595904"/>
    </source>
</evidence>
<evidence type="ECO:0000259" key="2">
    <source>
        <dbReference type="Pfam" id="PF04773"/>
    </source>
</evidence>
<gene>
    <name evidence="4" type="ORF">ACFPN2_28550</name>
</gene>
<evidence type="ECO:0000259" key="3">
    <source>
        <dbReference type="Pfam" id="PF16220"/>
    </source>
</evidence>
<name>A0ABV8T1Y3_9GAMM</name>
<dbReference type="PANTHER" id="PTHR30273">
    <property type="entry name" value="PERIPLASMIC SIGNAL SENSOR AND SIGMA FACTOR ACTIVATOR FECR-RELATED"/>
    <property type="match status" value="1"/>
</dbReference>
<accession>A0ABV8T1Y3</accession>
<feature type="domain" description="FecR N-terminal" evidence="3">
    <location>
        <begin position="14"/>
        <end position="52"/>
    </location>
</feature>
<dbReference type="Gene3D" id="2.60.120.1440">
    <property type="match status" value="1"/>
</dbReference>
<feature type="transmembrane region" description="Helical" evidence="1">
    <location>
        <begin position="109"/>
        <end position="127"/>
    </location>
</feature>
<evidence type="ECO:0000256" key="1">
    <source>
        <dbReference type="SAM" id="Phobius"/>
    </source>
</evidence>
<dbReference type="EMBL" id="JBHSDU010000015">
    <property type="protein sequence ID" value="MFC4313065.1"/>
    <property type="molecule type" value="Genomic_DNA"/>
</dbReference>
<keyword evidence="1" id="KW-1133">Transmembrane helix</keyword>
<keyword evidence="1" id="KW-0812">Transmembrane</keyword>
<dbReference type="PIRSF" id="PIRSF018266">
    <property type="entry name" value="FecR"/>
    <property type="match status" value="1"/>
</dbReference>
<dbReference type="PANTHER" id="PTHR30273:SF2">
    <property type="entry name" value="PROTEIN FECR"/>
    <property type="match status" value="1"/>
</dbReference>
<dbReference type="InterPro" id="IPR032623">
    <property type="entry name" value="FecR_N"/>
</dbReference>
<dbReference type="InterPro" id="IPR012373">
    <property type="entry name" value="Ferrdict_sens_TM"/>
</dbReference>
<dbReference type="InterPro" id="IPR006860">
    <property type="entry name" value="FecR"/>
</dbReference>
<dbReference type="Pfam" id="PF04773">
    <property type="entry name" value="FecR"/>
    <property type="match status" value="1"/>
</dbReference>
<dbReference type="Pfam" id="PF16220">
    <property type="entry name" value="DUF4880"/>
    <property type="match status" value="1"/>
</dbReference>
<feature type="domain" description="FecR protein" evidence="2">
    <location>
        <begin position="133"/>
        <end position="223"/>
    </location>
</feature>
<reference evidence="5" key="1">
    <citation type="journal article" date="2019" name="Int. J. Syst. Evol. Microbiol.">
        <title>The Global Catalogue of Microorganisms (GCM) 10K type strain sequencing project: providing services to taxonomists for standard genome sequencing and annotation.</title>
        <authorList>
            <consortium name="The Broad Institute Genomics Platform"/>
            <consortium name="The Broad Institute Genome Sequencing Center for Infectious Disease"/>
            <person name="Wu L."/>
            <person name="Ma J."/>
        </authorList>
    </citation>
    <scope>NUCLEOTIDE SEQUENCE [LARGE SCALE GENOMIC DNA]</scope>
    <source>
        <strain evidence="5">CGMCC 1.10759</strain>
    </source>
</reference>
<dbReference type="Proteomes" id="UP001595904">
    <property type="component" value="Unassembled WGS sequence"/>
</dbReference>
<protein>
    <submittedName>
        <fullName evidence="4">FecR family protein</fullName>
    </submittedName>
</protein>
<organism evidence="4 5">
    <name type="scientific">Steroidobacter flavus</name>
    <dbReference type="NCBI Taxonomy" id="1842136"/>
    <lineage>
        <taxon>Bacteria</taxon>
        <taxon>Pseudomonadati</taxon>
        <taxon>Pseudomonadota</taxon>
        <taxon>Gammaproteobacteria</taxon>
        <taxon>Steroidobacterales</taxon>
        <taxon>Steroidobacteraceae</taxon>
        <taxon>Steroidobacter</taxon>
    </lineage>
</organism>
<keyword evidence="5" id="KW-1185">Reference proteome</keyword>